<feature type="compositionally biased region" description="Low complexity" evidence="9">
    <location>
        <begin position="404"/>
        <end position="420"/>
    </location>
</feature>
<dbReference type="Gene3D" id="1.20.5.1930">
    <property type="match status" value="1"/>
</dbReference>
<dbReference type="SMART" id="SM00387">
    <property type="entry name" value="HATPase_c"/>
    <property type="match status" value="1"/>
</dbReference>
<accession>A0ABY4L7V8</accession>
<evidence type="ECO:0000313" key="12">
    <source>
        <dbReference type="EMBL" id="UPT22553.1"/>
    </source>
</evidence>
<keyword evidence="10" id="KW-1133">Transmembrane helix</keyword>
<dbReference type="InterPro" id="IPR036890">
    <property type="entry name" value="HATPase_C_sf"/>
</dbReference>
<gene>
    <name evidence="12" type="ORF">FOF52_17645</name>
</gene>
<evidence type="ECO:0000256" key="9">
    <source>
        <dbReference type="SAM" id="MobiDB-lite"/>
    </source>
</evidence>
<evidence type="ECO:0000256" key="3">
    <source>
        <dbReference type="ARBA" id="ARBA00022553"/>
    </source>
</evidence>
<dbReference type="EC" id="2.7.13.3" evidence="2"/>
<dbReference type="PANTHER" id="PTHR24421:SF10">
    <property type="entry name" value="NITRATE_NITRITE SENSOR PROTEIN NARQ"/>
    <property type="match status" value="1"/>
</dbReference>
<evidence type="ECO:0000259" key="11">
    <source>
        <dbReference type="SMART" id="SM00387"/>
    </source>
</evidence>
<dbReference type="Proteomes" id="UP000832041">
    <property type="component" value="Chromosome"/>
</dbReference>
<sequence length="544" mass="56621">MRERWPDRVGRPVPRAAWAADLVLWAALTGVLAAELAGVRAAPTAETAVMALLLAVAFGVRRKRPLTALGLTVGAGVLHSAAVAVGMVDVFTPTYVLPSVVLAFLAGRRDGSAAPVVVLTATAALTMLSALVAAWASDGDPRAALTGITDWAGGVLVLIAAVVAPWLLGRYHKRHAQWRTAGWEIAARMERARAGDAERARLRERSRIATEMHDSLGHDLALIAVRAAALEMTSGEEGTRAAASELRVAAHQATLRLREIIGVLRGEDGTPAAEPAAETAADVVARAVDAGMPVRLVREGPDPDPATPVGRAVHRVVQEALTNAARHAPGARVEVRIVREDGTTTVRVADTGGCGAGAAGNGSGLAGLRALVEGMGGAFEAGPDRCDGAAGGFTVTARIPETADAGGATAPAEEPAGEATETARHWNRMRDSARRRLAAALVVPSGLAVAVTALGFLTLWYAEANTVLPRADYDRLRVGADRTAVEQRLPRFDHRPGPIPGEPPAPPGADCRYYLAEGSGGRTPLYRLCFAGGVLVDKDVVARE</sequence>
<keyword evidence="13" id="KW-1185">Reference proteome</keyword>
<keyword evidence="3" id="KW-0597">Phosphoprotein</keyword>
<feature type="transmembrane region" description="Helical" evidence="10">
    <location>
        <begin position="90"/>
        <end position="107"/>
    </location>
</feature>
<keyword evidence="10" id="KW-0812">Transmembrane</keyword>
<proteinExistence type="predicted"/>
<dbReference type="Pfam" id="PF07730">
    <property type="entry name" value="HisKA_3"/>
    <property type="match status" value="1"/>
</dbReference>
<feature type="transmembrane region" description="Helical" evidence="10">
    <location>
        <begin position="148"/>
        <end position="169"/>
    </location>
</feature>
<evidence type="ECO:0000256" key="10">
    <source>
        <dbReference type="SAM" id="Phobius"/>
    </source>
</evidence>
<feature type="transmembrane region" description="Helical" evidence="10">
    <location>
        <begin position="437"/>
        <end position="462"/>
    </location>
</feature>
<feature type="region of interest" description="Disordered" evidence="9">
    <location>
        <begin position="404"/>
        <end position="424"/>
    </location>
</feature>
<reference evidence="12 13" key="1">
    <citation type="submission" date="2020-04" db="EMBL/GenBank/DDBJ databases">
        <title>Thermobifida alba genome sequencing and assembly.</title>
        <authorList>
            <person name="Luzics S."/>
            <person name="Horvath B."/>
            <person name="Nagy I."/>
            <person name="Toth A."/>
            <person name="Nagy I."/>
            <person name="Kukolya J."/>
        </authorList>
    </citation>
    <scope>NUCLEOTIDE SEQUENCE [LARGE SCALE GENOMIC DNA]</scope>
    <source>
        <strain evidence="12 13">DSM 43795</strain>
    </source>
</reference>
<name>A0ABY4L7V8_THEAE</name>
<keyword evidence="7" id="KW-0067">ATP-binding</keyword>
<feature type="transmembrane region" description="Helical" evidence="10">
    <location>
        <begin position="114"/>
        <end position="136"/>
    </location>
</feature>
<organism evidence="12 13">
    <name type="scientific">Thermobifida alba</name>
    <name type="common">Thermomonospora alba</name>
    <dbReference type="NCBI Taxonomy" id="53522"/>
    <lineage>
        <taxon>Bacteria</taxon>
        <taxon>Bacillati</taxon>
        <taxon>Actinomycetota</taxon>
        <taxon>Actinomycetes</taxon>
        <taxon>Streptosporangiales</taxon>
        <taxon>Nocardiopsidaceae</taxon>
        <taxon>Thermobifida</taxon>
    </lineage>
</organism>
<feature type="transmembrane region" description="Helical" evidence="10">
    <location>
        <begin position="67"/>
        <end position="84"/>
    </location>
</feature>
<keyword evidence="10" id="KW-0472">Membrane</keyword>
<keyword evidence="6" id="KW-0418">Kinase</keyword>
<dbReference type="InterPro" id="IPR003594">
    <property type="entry name" value="HATPase_dom"/>
</dbReference>
<dbReference type="InterPro" id="IPR050482">
    <property type="entry name" value="Sensor_HK_TwoCompSys"/>
</dbReference>
<keyword evidence="5" id="KW-0547">Nucleotide-binding</keyword>
<evidence type="ECO:0000256" key="4">
    <source>
        <dbReference type="ARBA" id="ARBA00022679"/>
    </source>
</evidence>
<evidence type="ECO:0000313" key="13">
    <source>
        <dbReference type="Proteomes" id="UP000832041"/>
    </source>
</evidence>
<dbReference type="Gene3D" id="3.30.565.10">
    <property type="entry name" value="Histidine kinase-like ATPase, C-terminal domain"/>
    <property type="match status" value="1"/>
</dbReference>
<feature type="domain" description="Histidine kinase/HSP90-like ATPase" evidence="11">
    <location>
        <begin position="308"/>
        <end position="403"/>
    </location>
</feature>
<protein>
    <recommendedName>
        <fullName evidence="2">histidine kinase</fullName>
        <ecNumber evidence="2">2.7.13.3</ecNumber>
    </recommendedName>
</protein>
<evidence type="ECO:0000256" key="6">
    <source>
        <dbReference type="ARBA" id="ARBA00022777"/>
    </source>
</evidence>
<dbReference type="EMBL" id="CP051627">
    <property type="protein sequence ID" value="UPT22553.1"/>
    <property type="molecule type" value="Genomic_DNA"/>
</dbReference>
<feature type="transmembrane region" description="Helical" evidence="10">
    <location>
        <begin position="43"/>
        <end position="60"/>
    </location>
</feature>
<dbReference type="SUPFAM" id="SSF55874">
    <property type="entry name" value="ATPase domain of HSP90 chaperone/DNA topoisomerase II/histidine kinase"/>
    <property type="match status" value="1"/>
</dbReference>
<dbReference type="InterPro" id="IPR011712">
    <property type="entry name" value="Sig_transdc_His_kin_sub3_dim/P"/>
</dbReference>
<comment type="catalytic activity">
    <reaction evidence="1">
        <text>ATP + protein L-histidine = ADP + protein N-phospho-L-histidine.</text>
        <dbReference type="EC" id="2.7.13.3"/>
    </reaction>
</comment>
<evidence type="ECO:0000256" key="1">
    <source>
        <dbReference type="ARBA" id="ARBA00000085"/>
    </source>
</evidence>
<evidence type="ECO:0000256" key="5">
    <source>
        <dbReference type="ARBA" id="ARBA00022741"/>
    </source>
</evidence>
<evidence type="ECO:0000256" key="7">
    <source>
        <dbReference type="ARBA" id="ARBA00022840"/>
    </source>
</evidence>
<evidence type="ECO:0000256" key="8">
    <source>
        <dbReference type="ARBA" id="ARBA00023012"/>
    </source>
</evidence>
<dbReference type="PANTHER" id="PTHR24421">
    <property type="entry name" value="NITRATE/NITRITE SENSOR PROTEIN NARX-RELATED"/>
    <property type="match status" value="1"/>
</dbReference>
<evidence type="ECO:0000256" key="2">
    <source>
        <dbReference type="ARBA" id="ARBA00012438"/>
    </source>
</evidence>
<dbReference type="Pfam" id="PF02518">
    <property type="entry name" value="HATPase_c"/>
    <property type="match status" value="1"/>
</dbReference>
<dbReference type="RefSeq" id="WP_248591047.1">
    <property type="nucleotide sequence ID" value="NZ_BAABEB010000022.1"/>
</dbReference>
<keyword evidence="4" id="KW-0808">Transferase</keyword>
<keyword evidence="8" id="KW-0902">Two-component regulatory system</keyword>